<comment type="caution">
    <text evidence="2">The sequence shown here is derived from an EMBL/GenBank/DDBJ whole genome shotgun (WGS) entry which is preliminary data.</text>
</comment>
<dbReference type="SUPFAM" id="SSF47616">
    <property type="entry name" value="GST C-terminal domain-like"/>
    <property type="match status" value="1"/>
</dbReference>
<organism evidence="2 3">
    <name type="scientific">Rhizobium wenxiniae</name>
    <dbReference type="NCBI Taxonomy" id="1737357"/>
    <lineage>
        <taxon>Bacteria</taxon>
        <taxon>Pseudomonadati</taxon>
        <taxon>Pseudomonadota</taxon>
        <taxon>Alphaproteobacteria</taxon>
        <taxon>Hyphomicrobiales</taxon>
        <taxon>Rhizobiaceae</taxon>
        <taxon>Rhizobium/Agrobacterium group</taxon>
        <taxon>Rhizobium</taxon>
    </lineage>
</organism>
<sequence length="207" mass="23075">MKLYYSPTSPFARKVLAVSIVTGLRDRIDLVEASPHPIDRDVSIVGSNPLAKVPTLVTSDGQAIFDSRVIAEYLDAKSVAARVIPQDDELRWKALTLQALGDGILDAALLIRYELTARPEGFRWPLWQERQFDKILSALDALESGHSFTEQTVDIGTITLGSALGYLDLRFPDFIWRDGRPNLNTWFTTYSRNDFLLRTAAPAPKAA</sequence>
<feature type="domain" description="GST N-terminal" evidence="1">
    <location>
        <begin position="1"/>
        <end position="82"/>
    </location>
</feature>
<dbReference type="CDD" id="cd03049">
    <property type="entry name" value="GST_N_3"/>
    <property type="match status" value="1"/>
</dbReference>
<dbReference type="InterPro" id="IPR004045">
    <property type="entry name" value="Glutathione_S-Trfase_N"/>
</dbReference>
<dbReference type="Pfam" id="PF13409">
    <property type="entry name" value="GST_N_2"/>
    <property type="match status" value="1"/>
</dbReference>
<dbReference type="InterPro" id="IPR036282">
    <property type="entry name" value="Glutathione-S-Trfase_C_sf"/>
</dbReference>
<dbReference type="InterPro" id="IPR036249">
    <property type="entry name" value="Thioredoxin-like_sf"/>
</dbReference>
<dbReference type="EMBL" id="JACHEG010000011">
    <property type="protein sequence ID" value="MBB6165842.1"/>
    <property type="molecule type" value="Genomic_DNA"/>
</dbReference>
<dbReference type="CDD" id="cd03205">
    <property type="entry name" value="GST_C_6"/>
    <property type="match status" value="1"/>
</dbReference>
<dbReference type="Gene3D" id="3.40.30.10">
    <property type="entry name" value="Glutaredoxin"/>
    <property type="match status" value="1"/>
</dbReference>
<dbReference type="PROSITE" id="PS50404">
    <property type="entry name" value="GST_NTER"/>
    <property type="match status" value="1"/>
</dbReference>
<dbReference type="GO" id="GO:0016740">
    <property type="term" value="F:transferase activity"/>
    <property type="evidence" value="ECO:0007669"/>
    <property type="project" value="UniProtKB-KW"/>
</dbReference>
<dbReference type="SUPFAM" id="SSF52833">
    <property type="entry name" value="Thioredoxin-like"/>
    <property type="match status" value="1"/>
</dbReference>
<name>A0A7W9YC11_9HYPH</name>
<keyword evidence="3" id="KW-1185">Reference proteome</keyword>
<dbReference type="AlphaFoldDB" id="A0A7W9YC11"/>
<gene>
    <name evidence="2" type="ORF">HNQ72_005690</name>
</gene>
<protein>
    <submittedName>
        <fullName evidence="2">Glutathione S-transferase</fullName>
    </submittedName>
</protein>
<evidence type="ECO:0000313" key="3">
    <source>
        <dbReference type="Proteomes" id="UP000547879"/>
    </source>
</evidence>
<evidence type="ECO:0000313" key="2">
    <source>
        <dbReference type="EMBL" id="MBB6165842.1"/>
    </source>
</evidence>
<evidence type="ECO:0000259" key="1">
    <source>
        <dbReference type="PROSITE" id="PS50404"/>
    </source>
</evidence>
<dbReference type="Proteomes" id="UP000547879">
    <property type="component" value="Unassembled WGS sequence"/>
</dbReference>
<dbReference type="RefSeq" id="WP_183997441.1">
    <property type="nucleotide sequence ID" value="NZ_BMHW01000013.1"/>
</dbReference>
<accession>A0A7W9YC11</accession>
<keyword evidence="2" id="KW-0808">Transferase</keyword>
<dbReference type="Pfam" id="PF13410">
    <property type="entry name" value="GST_C_2"/>
    <property type="match status" value="1"/>
</dbReference>
<dbReference type="Gene3D" id="1.20.1050.10">
    <property type="match status" value="1"/>
</dbReference>
<reference evidence="2 3" key="1">
    <citation type="submission" date="2020-08" db="EMBL/GenBank/DDBJ databases">
        <title>Genomic Encyclopedia of Type Strains, Phase IV (KMG-IV): sequencing the most valuable type-strain genomes for metagenomic binning, comparative biology and taxonomic classification.</title>
        <authorList>
            <person name="Goeker M."/>
        </authorList>
    </citation>
    <scope>NUCLEOTIDE SEQUENCE [LARGE SCALE GENOMIC DNA]</scope>
    <source>
        <strain evidence="2 3">DSM 100734</strain>
    </source>
</reference>
<proteinExistence type="predicted"/>